<dbReference type="Pfam" id="PF12796">
    <property type="entry name" value="Ank_2"/>
    <property type="match status" value="2"/>
</dbReference>
<feature type="domain" description="Protein kinase" evidence="4">
    <location>
        <begin position="351"/>
        <end position="651"/>
    </location>
</feature>
<dbReference type="RefSeq" id="XP_060299402.1">
    <property type="nucleotide sequence ID" value="XM_060434045.1"/>
</dbReference>
<dbReference type="EMBL" id="JAUIRO010000003">
    <property type="protein sequence ID" value="KAK0723478.1"/>
    <property type="molecule type" value="Genomic_DNA"/>
</dbReference>
<dbReference type="SMART" id="SM00248">
    <property type="entry name" value="ANK"/>
    <property type="match status" value="5"/>
</dbReference>
<dbReference type="InterPro" id="IPR000719">
    <property type="entry name" value="Prot_kinase_dom"/>
</dbReference>
<dbReference type="Gene3D" id="1.25.40.20">
    <property type="entry name" value="Ankyrin repeat-containing domain"/>
    <property type="match status" value="3"/>
</dbReference>
<evidence type="ECO:0000259" key="4">
    <source>
        <dbReference type="PROSITE" id="PS50011"/>
    </source>
</evidence>
<evidence type="ECO:0000313" key="5">
    <source>
        <dbReference type="EMBL" id="KAK0723478.1"/>
    </source>
</evidence>
<keyword evidence="6" id="KW-1185">Reference proteome</keyword>
<evidence type="ECO:0000256" key="1">
    <source>
        <dbReference type="ARBA" id="ARBA00022737"/>
    </source>
</evidence>
<dbReference type="AlphaFoldDB" id="A0AA40AWV3"/>
<dbReference type="GO" id="GO:0004672">
    <property type="term" value="F:protein kinase activity"/>
    <property type="evidence" value="ECO:0007669"/>
    <property type="project" value="InterPro"/>
</dbReference>
<keyword evidence="2 3" id="KW-0040">ANK repeat</keyword>
<dbReference type="Proteomes" id="UP001172101">
    <property type="component" value="Unassembled WGS sequence"/>
</dbReference>
<dbReference type="PROSITE" id="PS50297">
    <property type="entry name" value="ANK_REP_REGION"/>
    <property type="match status" value="4"/>
</dbReference>
<dbReference type="PANTHER" id="PTHR24198:SF165">
    <property type="entry name" value="ANKYRIN REPEAT-CONTAINING PROTEIN-RELATED"/>
    <property type="match status" value="1"/>
</dbReference>
<dbReference type="InterPro" id="IPR002110">
    <property type="entry name" value="Ankyrin_rpt"/>
</dbReference>
<keyword evidence="1" id="KW-0677">Repeat</keyword>
<evidence type="ECO:0000256" key="3">
    <source>
        <dbReference type="PROSITE-ProRule" id="PRU00023"/>
    </source>
</evidence>
<dbReference type="Gene3D" id="3.30.200.20">
    <property type="entry name" value="Phosphorylase Kinase, domain 1"/>
    <property type="match status" value="1"/>
</dbReference>
<dbReference type="Pfam" id="PF00069">
    <property type="entry name" value="Pkinase"/>
    <property type="match status" value="1"/>
</dbReference>
<feature type="repeat" description="ANK" evidence="3">
    <location>
        <begin position="116"/>
        <end position="148"/>
    </location>
</feature>
<protein>
    <submittedName>
        <fullName evidence="5">Ankyrin repeat-containing domain protein</fullName>
    </submittedName>
</protein>
<dbReference type="SUPFAM" id="SSF56112">
    <property type="entry name" value="Protein kinase-like (PK-like)"/>
    <property type="match status" value="1"/>
</dbReference>
<feature type="repeat" description="ANK" evidence="3">
    <location>
        <begin position="299"/>
        <end position="331"/>
    </location>
</feature>
<comment type="caution">
    <text evidence="5">The sequence shown here is derived from an EMBL/GenBank/DDBJ whole genome shotgun (WGS) entry which is preliminary data.</text>
</comment>
<accession>A0AA40AWV3</accession>
<reference evidence="5" key="1">
    <citation type="submission" date="2023-06" db="EMBL/GenBank/DDBJ databases">
        <title>Genome-scale phylogeny and comparative genomics of the fungal order Sordariales.</title>
        <authorList>
            <consortium name="Lawrence Berkeley National Laboratory"/>
            <person name="Hensen N."/>
            <person name="Bonometti L."/>
            <person name="Westerberg I."/>
            <person name="Brannstrom I.O."/>
            <person name="Guillou S."/>
            <person name="Cros-Aarteil S."/>
            <person name="Calhoun S."/>
            <person name="Haridas S."/>
            <person name="Kuo A."/>
            <person name="Mondo S."/>
            <person name="Pangilinan J."/>
            <person name="Riley R."/>
            <person name="LaButti K."/>
            <person name="Andreopoulos B."/>
            <person name="Lipzen A."/>
            <person name="Chen C."/>
            <person name="Yanf M."/>
            <person name="Daum C."/>
            <person name="Ng V."/>
            <person name="Clum A."/>
            <person name="Steindorff A."/>
            <person name="Ohm R."/>
            <person name="Martin F."/>
            <person name="Silar P."/>
            <person name="Natvig D."/>
            <person name="Lalanne C."/>
            <person name="Gautier V."/>
            <person name="Ament-velasquez S.L."/>
            <person name="Kruys A."/>
            <person name="Hutchinson M.I."/>
            <person name="Powell A.J."/>
            <person name="Barry K."/>
            <person name="Miller A.N."/>
            <person name="Grigoriev I.V."/>
            <person name="Debuchy R."/>
            <person name="Gladieux P."/>
            <person name="Thoren M.H."/>
            <person name="Johannesson H."/>
        </authorList>
    </citation>
    <scope>NUCLEOTIDE SEQUENCE</scope>
    <source>
        <strain evidence="5">SMH2392-1A</strain>
    </source>
</reference>
<sequence length="651" mass="72005">MTGRQDLAEFAVDEVGAQRLLATTCLRYIAHYLRSAKRTGSAQDLETFRFLRYSCRFWMDHARRWVELSQGHEAPGVLTDLIASVLRDETVVRAWTAGLDSKDTNTIPFMGPDGSLLKSPLHLAVSIGITEVVTRLLSTGADASATGSDGVPPLHAAIRREDMGMVQILLEHEASTVAADQKGSVPLLEAAGSGNVKLTALLYNHTDPSDITKHHSLPDGTRISILHRLAATATGPIFRIFLQPASKSGTSAIDLPALLDAQDEELSATPLHHAVMFDNIPVASLLLQGGARVDAQDKNDNTALHLAALSNNTRAWDLLIDHGASLTVKNTQGFTALAATWDRRRLDWDSYEENVVLSRGMQVNTRVLTKKADSPESDTPRHIFEKCYPLSKISQKDVKAFKKALGRENAIFQRLSHPYIVSYLGCKELEKEMPRLYLEYCDGGDLRNDVVSPSSTTVAPNPLFVPPLGVYPTIAYGEYEDIFGQPGLGEEDEEEEGACEVKKWSEIQLWRMIYQLYSALAHLHYGITVSADAEDCVYEPSWDPVIHRDINPKNVVLSSRPDGQWDAKLCDLGIARDAIKDNMSLARGRGTIGYQPPEVEKGQQWSPKGDVWALASEFTSFSNFSFFVFHKKQRPSLPIKAQLPPAYLREC</sequence>
<feature type="repeat" description="ANK" evidence="3">
    <location>
        <begin position="149"/>
        <end position="181"/>
    </location>
</feature>
<dbReference type="CDD" id="cd00180">
    <property type="entry name" value="PKc"/>
    <property type="match status" value="1"/>
</dbReference>
<feature type="repeat" description="ANK" evidence="3">
    <location>
        <begin position="266"/>
        <end position="298"/>
    </location>
</feature>
<dbReference type="PROSITE" id="PS50011">
    <property type="entry name" value="PROTEIN_KINASE_DOM"/>
    <property type="match status" value="1"/>
</dbReference>
<gene>
    <name evidence="5" type="ORF">B0T26DRAFT_261626</name>
</gene>
<dbReference type="PANTHER" id="PTHR24198">
    <property type="entry name" value="ANKYRIN REPEAT AND PROTEIN KINASE DOMAIN-CONTAINING PROTEIN"/>
    <property type="match status" value="1"/>
</dbReference>
<name>A0AA40AWV3_9PEZI</name>
<dbReference type="PROSITE" id="PS50088">
    <property type="entry name" value="ANK_REPEAT"/>
    <property type="match status" value="4"/>
</dbReference>
<dbReference type="Gene3D" id="1.10.510.10">
    <property type="entry name" value="Transferase(Phosphotransferase) domain 1"/>
    <property type="match status" value="1"/>
</dbReference>
<dbReference type="SUPFAM" id="SSF48403">
    <property type="entry name" value="Ankyrin repeat"/>
    <property type="match status" value="1"/>
</dbReference>
<dbReference type="GeneID" id="85317315"/>
<proteinExistence type="predicted"/>
<dbReference type="InterPro" id="IPR011009">
    <property type="entry name" value="Kinase-like_dom_sf"/>
</dbReference>
<organism evidence="5 6">
    <name type="scientific">Lasiosphaeria miniovina</name>
    <dbReference type="NCBI Taxonomy" id="1954250"/>
    <lineage>
        <taxon>Eukaryota</taxon>
        <taxon>Fungi</taxon>
        <taxon>Dikarya</taxon>
        <taxon>Ascomycota</taxon>
        <taxon>Pezizomycotina</taxon>
        <taxon>Sordariomycetes</taxon>
        <taxon>Sordariomycetidae</taxon>
        <taxon>Sordariales</taxon>
        <taxon>Lasiosphaeriaceae</taxon>
        <taxon>Lasiosphaeria</taxon>
    </lineage>
</organism>
<evidence type="ECO:0000313" key="6">
    <source>
        <dbReference type="Proteomes" id="UP001172101"/>
    </source>
</evidence>
<evidence type="ECO:0000256" key="2">
    <source>
        <dbReference type="ARBA" id="ARBA00023043"/>
    </source>
</evidence>
<dbReference type="InterPro" id="IPR036770">
    <property type="entry name" value="Ankyrin_rpt-contain_sf"/>
</dbReference>
<dbReference type="GO" id="GO:0005524">
    <property type="term" value="F:ATP binding"/>
    <property type="evidence" value="ECO:0007669"/>
    <property type="project" value="InterPro"/>
</dbReference>